<reference evidence="2 3" key="1">
    <citation type="journal article" date="2020" name="Nature">
        <title>Six reference-quality genomes reveal evolution of bat adaptations.</title>
        <authorList>
            <person name="Jebb D."/>
            <person name="Huang Z."/>
            <person name="Pippel M."/>
            <person name="Hughes G.M."/>
            <person name="Lavrichenko K."/>
            <person name="Devanna P."/>
            <person name="Winkler S."/>
            <person name="Jermiin L.S."/>
            <person name="Skirmuntt E.C."/>
            <person name="Katzourakis A."/>
            <person name="Burkitt-Gray L."/>
            <person name="Ray D.A."/>
            <person name="Sullivan K.A.M."/>
            <person name="Roscito J.G."/>
            <person name="Kirilenko B.M."/>
            <person name="Davalos L.M."/>
            <person name="Corthals A.P."/>
            <person name="Power M.L."/>
            <person name="Jones G."/>
            <person name="Ransome R.D."/>
            <person name="Dechmann D.K.N."/>
            <person name="Locatelli A.G."/>
            <person name="Puechmaille S.J."/>
            <person name="Fedrigo O."/>
            <person name="Jarvis E.D."/>
            <person name="Hiller M."/>
            <person name="Vernes S.C."/>
            <person name="Myers E.W."/>
            <person name="Teeling E.C."/>
        </authorList>
    </citation>
    <scope>NUCLEOTIDE SEQUENCE [LARGE SCALE GENOMIC DNA]</scope>
    <source>
        <strain evidence="2">MRhiFer1</strain>
        <tissue evidence="2">Lung</tissue>
    </source>
</reference>
<gene>
    <name evidence="2" type="ORF">mRhiFer1_008363</name>
</gene>
<evidence type="ECO:0000313" key="2">
    <source>
        <dbReference type="EMBL" id="KAF6323385.1"/>
    </source>
</evidence>
<organism evidence="2 3">
    <name type="scientific">Rhinolophus ferrumequinum</name>
    <name type="common">Greater horseshoe bat</name>
    <dbReference type="NCBI Taxonomy" id="59479"/>
    <lineage>
        <taxon>Eukaryota</taxon>
        <taxon>Metazoa</taxon>
        <taxon>Chordata</taxon>
        <taxon>Craniata</taxon>
        <taxon>Vertebrata</taxon>
        <taxon>Euteleostomi</taxon>
        <taxon>Mammalia</taxon>
        <taxon>Eutheria</taxon>
        <taxon>Laurasiatheria</taxon>
        <taxon>Chiroptera</taxon>
        <taxon>Yinpterochiroptera</taxon>
        <taxon>Rhinolophoidea</taxon>
        <taxon>Rhinolophidae</taxon>
        <taxon>Rhinolophinae</taxon>
        <taxon>Rhinolophus</taxon>
    </lineage>
</organism>
<comment type="caution">
    <text evidence="2">The sequence shown here is derived from an EMBL/GenBank/DDBJ whole genome shotgun (WGS) entry which is preliminary data.</text>
</comment>
<sequence>MQGSLGPPPRPPAAGPGVSPRSVRVSLLPTPASRAQALWGPPRNSLLYRTSRATMRGTENRPQGPGLLWGLGMPGGKYRSLELPSCAPASESLFSGCTPPVPSKSQLRVGFTLTLPPTRSSAVLAALDFRHQRRFQGNG</sequence>
<evidence type="ECO:0000256" key="1">
    <source>
        <dbReference type="SAM" id="MobiDB-lite"/>
    </source>
</evidence>
<feature type="region of interest" description="Disordered" evidence="1">
    <location>
        <begin position="1"/>
        <end position="31"/>
    </location>
</feature>
<feature type="compositionally biased region" description="Pro residues" evidence="1">
    <location>
        <begin position="1"/>
        <end position="14"/>
    </location>
</feature>
<protein>
    <submittedName>
        <fullName evidence="2">Uncharacterized protein</fullName>
    </submittedName>
</protein>
<proteinExistence type="predicted"/>
<accession>A0A7J7VDW0</accession>
<dbReference type="AlphaFoldDB" id="A0A7J7VDW0"/>
<dbReference type="Proteomes" id="UP000585614">
    <property type="component" value="Unassembled WGS sequence"/>
</dbReference>
<evidence type="ECO:0000313" key="3">
    <source>
        <dbReference type="Proteomes" id="UP000585614"/>
    </source>
</evidence>
<name>A0A7J7VDW0_RHIFE</name>
<dbReference type="EMBL" id="JACAGC010000013">
    <property type="protein sequence ID" value="KAF6323385.1"/>
    <property type="molecule type" value="Genomic_DNA"/>
</dbReference>